<dbReference type="Gene3D" id="3.40.50.1820">
    <property type="entry name" value="alpha/beta hydrolase"/>
    <property type="match status" value="2"/>
</dbReference>
<dbReference type="InterPro" id="IPR029058">
    <property type="entry name" value="AB_hydrolase_fold"/>
</dbReference>
<name>A0A1L7WQU8_9HELO</name>
<proteinExistence type="predicted"/>
<dbReference type="Proteomes" id="UP000184330">
    <property type="component" value="Unassembled WGS sequence"/>
</dbReference>
<dbReference type="PANTHER" id="PTHR43142:SF5">
    <property type="entry name" value="CARBOXYLIC ESTER HYDROLASE"/>
    <property type="match status" value="1"/>
</dbReference>
<dbReference type="InterPro" id="IPR002018">
    <property type="entry name" value="CarbesteraseB"/>
</dbReference>
<dbReference type="PANTHER" id="PTHR43142">
    <property type="entry name" value="CARBOXYLIC ESTER HYDROLASE"/>
    <property type="match status" value="1"/>
</dbReference>
<dbReference type="Pfam" id="PF00135">
    <property type="entry name" value="COesterase"/>
    <property type="match status" value="1"/>
</dbReference>
<sequence>MASPPQTQTFTHPRLGPLTGLLSPSTPAVAHFRSIPYASTPARFRQSILLTSIPSAHSRDFTKYGTTCPCPPQMDQIEASGGPLEEEKERVYDEEGCLGLTIAVPTEVLSTGRELPVMVYVHGGGFTVGSSHVSALHDTRRLVESSIKEGHPVIIVSIHYRLNWFGFLACQDLLDEATSLNEAPMSFGIHDQRNAFLWIHRFIPGFGGTSSVSKITAFGESAGSASIALHMCSSLPLFGRAILMSGTPSTAPPVDLKYKEAEYRALLRYCGIEEGNGDGLEKLRSVKWERLLEAIGGVGIPIFRCDLMFSHLIHSLSHHVAKSNKKVYRYHQTIRNPFPGSGMHQIPGHHFIELLFLFGTLRERYPSQKLKDISDEYGKRWLKFAVGEASWPEYGAGESGEENIMIICGGEGFDLRTRREDELKSATASEGERRYKAWEVIEEVMGSLGEEKGEEVRMSWGPDGGFWRLAGLEGPYGVVLP</sequence>
<dbReference type="OrthoDB" id="3200163at2759"/>
<protein>
    <recommendedName>
        <fullName evidence="1">Carboxylesterase type B domain-containing protein</fullName>
    </recommendedName>
</protein>
<dbReference type="EMBL" id="FJOG01000006">
    <property type="protein sequence ID" value="CZR55142.1"/>
    <property type="molecule type" value="Genomic_DNA"/>
</dbReference>
<evidence type="ECO:0000259" key="1">
    <source>
        <dbReference type="Pfam" id="PF00135"/>
    </source>
</evidence>
<dbReference type="AlphaFoldDB" id="A0A1L7WQU8"/>
<reference evidence="2 3" key="1">
    <citation type="submission" date="2016-03" db="EMBL/GenBank/DDBJ databases">
        <authorList>
            <person name="Ploux O."/>
        </authorList>
    </citation>
    <scope>NUCLEOTIDE SEQUENCE [LARGE SCALE GENOMIC DNA]</scope>
    <source>
        <strain evidence="2 3">UAMH 11012</strain>
    </source>
</reference>
<evidence type="ECO:0000313" key="3">
    <source>
        <dbReference type="Proteomes" id="UP000184330"/>
    </source>
</evidence>
<accession>A0A1L7WQU8</accession>
<organism evidence="2 3">
    <name type="scientific">Phialocephala subalpina</name>
    <dbReference type="NCBI Taxonomy" id="576137"/>
    <lineage>
        <taxon>Eukaryota</taxon>
        <taxon>Fungi</taxon>
        <taxon>Dikarya</taxon>
        <taxon>Ascomycota</taxon>
        <taxon>Pezizomycotina</taxon>
        <taxon>Leotiomycetes</taxon>
        <taxon>Helotiales</taxon>
        <taxon>Mollisiaceae</taxon>
        <taxon>Phialocephala</taxon>
        <taxon>Phialocephala fortinii species complex</taxon>
    </lineage>
</organism>
<feature type="domain" description="Carboxylesterase type B" evidence="1">
    <location>
        <begin position="15"/>
        <end position="294"/>
    </location>
</feature>
<evidence type="ECO:0000313" key="2">
    <source>
        <dbReference type="EMBL" id="CZR55142.1"/>
    </source>
</evidence>
<dbReference type="SUPFAM" id="SSF53474">
    <property type="entry name" value="alpha/beta-Hydrolases"/>
    <property type="match status" value="1"/>
</dbReference>
<dbReference type="GO" id="GO:0016787">
    <property type="term" value="F:hydrolase activity"/>
    <property type="evidence" value="ECO:0007669"/>
    <property type="project" value="UniProtKB-KW"/>
</dbReference>
<keyword evidence="3" id="KW-1185">Reference proteome</keyword>
<dbReference type="STRING" id="576137.A0A1L7WQU8"/>
<gene>
    <name evidence="2" type="ORF">PAC_05028</name>
</gene>